<keyword evidence="3" id="KW-1185">Reference proteome</keyword>
<evidence type="ECO:0000313" key="2">
    <source>
        <dbReference type="EMBL" id="AKC86374.1"/>
    </source>
</evidence>
<organism evidence="2 3">
    <name type="scientific">Pseudoxanthomonas suwonensis</name>
    <dbReference type="NCBI Taxonomy" id="314722"/>
    <lineage>
        <taxon>Bacteria</taxon>
        <taxon>Pseudomonadati</taxon>
        <taxon>Pseudomonadota</taxon>
        <taxon>Gammaproteobacteria</taxon>
        <taxon>Lysobacterales</taxon>
        <taxon>Lysobacteraceae</taxon>
        <taxon>Pseudoxanthomonas</taxon>
    </lineage>
</organism>
<reference evidence="2 3" key="1">
    <citation type="journal article" date="2015" name="Genome Announc.">
        <title>Complete Genome Sequence of Pseudoxanthomonas suwonensis Strain J1, a Cellulose-Degrading Bacterium Isolated from Leaf- and Wood-Enriched Soil.</title>
        <authorList>
            <person name="Hou L."/>
            <person name="Jiang J."/>
            <person name="Xu Z."/>
            <person name="Zhou Y."/>
            <person name="Leung F.C."/>
        </authorList>
    </citation>
    <scope>NUCLEOTIDE SEQUENCE [LARGE SCALE GENOMIC DNA]</scope>
    <source>
        <strain evidence="2 3">J1</strain>
    </source>
</reference>
<dbReference type="InterPro" id="IPR001478">
    <property type="entry name" value="PDZ"/>
</dbReference>
<dbReference type="PROSITE" id="PS50106">
    <property type="entry name" value="PDZ"/>
    <property type="match status" value="1"/>
</dbReference>
<dbReference type="AlphaFoldDB" id="A0A0E3Z2T2"/>
<evidence type="ECO:0000259" key="1">
    <source>
        <dbReference type="PROSITE" id="PS50106"/>
    </source>
</evidence>
<evidence type="ECO:0000313" key="3">
    <source>
        <dbReference type="Proteomes" id="UP000033067"/>
    </source>
</evidence>
<dbReference type="Gene3D" id="2.30.42.10">
    <property type="match status" value="1"/>
</dbReference>
<protein>
    <recommendedName>
        <fullName evidence="1">PDZ domain-containing protein</fullName>
    </recommendedName>
</protein>
<accession>A0A0E3Z2T2</accession>
<gene>
    <name evidence="2" type="ORF">WQ53_05900</name>
</gene>
<dbReference type="InterPro" id="IPR036034">
    <property type="entry name" value="PDZ_sf"/>
</dbReference>
<dbReference type="EMBL" id="CP011144">
    <property type="protein sequence ID" value="AKC86374.1"/>
    <property type="molecule type" value="Genomic_DNA"/>
</dbReference>
<dbReference type="PATRIC" id="fig|314722.6.peg.1252"/>
<dbReference type="Proteomes" id="UP000033067">
    <property type="component" value="Chromosome"/>
</dbReference>
<sequence length="69" mass="7207">MVTDVASASPAERAGMRVGDVVERLNGEPVAGSSGRKFFAAMGKVKPGDRLDLVVLRGEEPVPLTLVAE</sequence>
<name>A0A0E3Z2T2_9GAMM</name>
<proteinExistence type="predicted"/>
<feature type="domain" description="PDZ" evidence="1">
    <location>
        <begin position="1"/>
        <end position="34"/>
    </location>
</feature>
<dbReference type="SUPFAM" id="SSF50156">
    <property type="entry name" value="PDZ domain-like"/>
    <property type="match status" value="1"/>
</dbReference>
<dbReference type="KEGG" id="psuw:WQ53_05900"/>
<dbReference type="Pfam" id="PF13180">
    <property type="entry name" value="PDZ_2"/>
    <property type="match status" value="1"/>
</dbReference>